<protein>
    <submittedName>
        <fullName evidence="2">Uncharacterized protein</fullName>
    </submittedName>
</protein>
<keyword evidence="3" id="KW-1185">Reference proteome</keyword>
<feature type="compositionally biased region" description="Pro residues" evidence="1">
    <location>
        <begin position="1"/>
        <end position="49"/>
    </location>
</feature>
<accession>A0A484KFA5</accession>
<evidence type="ECO:0000313" key="3">
    <source>
        <dbReference type="Proteomes" id="UP000595140"/>
    </source>
</evidence>
<reference evidence="2 3" key="1">
    <citation type="submission" date="2018-04" db="EMBL/GenBank/DDBJ databases">
        <authorList>
            <person name="Vogel A."/>
        </authorList>
    </citation>
    <scope>NUCLEOTIDE SEQUENCE [LARGE SCALE GENOMIC DNA]</scope>
</reference>
<evidence type="ECO:0000313" key="2">
    <source>
        <dbReference type="EMBL" id="VFQ63135.1"/>
    </source>
</evidence>
<proteinExistence type="predicted"/>
<organism evidence="2 3">
    <name type="scientific">Cuscuta campestris</name>
    <dbReference type="NCBI Taxonomy" id="132261"/>
    <lineage>
        <taxon>Eukaryota</taxon>
        <taxon>Viridiplantae</taxon>
        <taxon>Streptophyta</taxon>
        <taxon>Embryophyta</taxon>
        <taxon>Tracheophyta</taxon>
        <taxon>Spermatophyta</taxon>
        <taxon>Magnoliopsida</taxon>
        <taxon>eudicotyledons</taxon>
        <taxon>Gunneridae</taxon>
        <taxon>Pentapetalae</taxon>
        <taxon>asterids</taxon>
        <taxon>lamiids</taxon>
        <taxon>Solanales</taxon>
        <taxon>Convolvulaceae</taxon>
        <taxon>Cuscuteae</taxon>
        <taxon>Cuscuta</taxon>
        <taxon>Cuscuta subgen. Grammica</taxon>
        <taxon>Cuscuta sect. Cleistogrammica</taxon>
    </lineage>
</organism>
<evidence type="ECO:0000256" key="1">
    <source>
        <dbReference type="SAM" id="MobiDB-lite"/>
    </source>
</evidence>
<sequence length="161" mass="17181">MNSPPPLPHPTPPPAAGQPPAAGPPPAEGQPPAAEPPPAAGPPPAPGLPPAGLLQALPGPPQPPGDELDEVILFGFDAKMKVTSLTLSPTRMRFGCTKNTPMQISNYHTRQVGLLTNILDLGQRVKCSCWRIWQGIYLHLESTAMRQWKPSFFPEVTVPQP</sequence>
<dbReference type="Proteomes" id="UP000595140">
    <property type="component" value="Unassembled WGS sequence"/>
</dbReference>
<gene>
    <name evidence="2" type="ORF">CCAM_LOCUS4911</name>
</gene>
<dbReference type="AlphaFoldDB" id="A0A484KFA5"/>
<feature type="region of interest" description="Disordered" evidence="1">
    <location>
        <begin position="1"/>
        <end position="67"/>
    </location>
</feature>
<name>A0A484KFA5_9ASTE</name>
<dbReference type="EMBL" id="OOIL02000273">
    <property type="protein sequence ID" value="VFQ63135.1"/>
    <property type="molecule type" value="Genomic_DNA"/>
</dbReference>